<evidence type="ECO:0000313" key="3">
    <source>
        <dbReference type="Proteomes" id="UP000019485"/>
    </source>
</evidence>
<dbReference type="RefSeq" id="WP_034260313.1">
    <property type="nucleotide sequence ID" value="NZ_KI632511.1"/>
</dbReference>
<gene>
    <name evidence="2" type="ORF">ActroDRAFT_0028</name>
</gene>
<sequence length="208" mass="22936">MSEATIEAWMALTGAEHARPAGEDLLARYAEPHRRYHTLKHLDEVLAIVAELSAEAQDADAVRLAAWFHDAIYTIGSSSGVSNEEASARLAEQVLGELGIPAARTAETARLVRLTQAHKSEPGDRNAAVLCDADLAILGASPERYRQYALEVRQEYAEIPDEAFRRGRAEILRSLLEEPTLFRTAAARERYEEPARKNLTAEIDALTS</sequence>
<dbReference type="AlphaFoldDB" id="W9DZF7"/>
<dbReference type="PATRIC" id="fig|479430.3.peg.31"/>
<dbReference type="Proteomes" id="UP000019485">
    <property type="component" value="Unassembled WGS sequence"/>
</dbReference>
<dbReference type="PANTHER" id="PTHR21174">
    <property type="match status" value="1"/>
</dbReference>
<dbReference type="OrthoDB" id="9808993at2"/>
<dbReference type="PIRSF" id="PIRSF035170">
    <property type="entry name" value="HD_phosphohydro"/>
    <property type="match status" value="1"/>
</dbReference>
<feature type="domain" description="HD" evidence="1">
    <location>
        <begin position="39"/>
        <end position="134"/>
    </location>
</feature>
<organism evidence="2 3">
    <name type="scientific">Actinospica robiniae DSM 44927</name>
    <dbReference type="NCBI Taxonomy" id="479430"/>
    <lineage>
        <taxon>Bacteria</taxon>
        <taxon>Bacillati</taxon>
        <taxon>Actinomycetota</taxon>
        <taxon>Actinomycetes</taxon>
        <taxon>Catenulisporales</taxon>
        <taxon>Actinospicaceae</taxon>
        <taxon>Actinospica</taxon>
    </lineage>
</organism>
<dbReference type="SUPFAM" id="SSF109604">
    <property type="entry name" value="HD-domain/PDEase-like"/>
    <property type="match status" value="1"/>
</dbReference>
<evidence type="ECO:0000259" key="1">
    <source>
        <dbReference type="Pfam" id="PF01966"/>
    </source>
</evidence>
<keyword evidence="3" id="KW-1185">Reference proteome</keyword>
<dbReference type="InterPro" id="IPR009218">
    <property type="entry name" value="HD_phosphohydro"/>
</dbReference>
<proteinExistence type="predicted"/>
<dbReference type="HOGENOM" id="CLU_051795_1_1_11"/>
<accession>W9DZF7</accession>
<comment type="caution">
    <text evidence="2">The sequence shown here is derived from an EMBL/GenBank/DDBJ whole genome shotgun (WGS) entry which is preliminary data.</text>
</comment>
<reference evidence="2 3" key="1">
    <citation type="submission" date="2013-08" db="EMBL/GenBank/DDBJ databases">
        <authorList>
            <consortium name="DOE Joint Genome Institute"/>
            <person name="Eisen J."/>
            <person name="Huntemann M."/>
            <person name="Han J."/>
            <person name="Chen A."/>
            <person name="Kyrpides N."/>
            <person name="Mavromatis K."/>
            <person name="Markowitz V."/>
            <person name="Palaniappan K."/>
            <person name="Ivanova N."/>
            <person name="Schaumberg A."/>
            <person name="Pati A."/>
            <person name="Liolios K."/>
            <person name="Nordberg H.P."/>
            <person name="Cantor M.N."/>
            <person name="Hua S.X."/>
            <person name="Woyke T."/>
        </authorList>
    </citation>
    <scope>NUCLEOTIDE SEQUENCE [LARGE SCALE GENOMIC DNA]</scope>
    <source>
        <strain evidence="2 3">DSM 44927</strain>
    </source>
</reference>
<dbReference type="Gene3D" id="1.10.3210.10">
    <property type="entry name" value="Hypothetical protein af1432"/>
    <property type="match status" value="1"/>
</dbReference>
<dbReference type="PANTHER" id="PTHR21174:SF0">
    <property type="entry name" value="HD PHOSPHOHYDROLASE FAMILY PROTEIN-RELATED"/>
    <property type="match status" value="1"/>
</dbReference>
<dbReference type="InterPro" id="IPR006674">
    <property type="entry name" value="HD_domain"/>
</dbReference>
<evidence type="ECO:0000313" key="2">
    <source>
        <dbReference type="EMBL" id="ETA71010.1"/>
    </source>
</evidence>
<dbReference type="Pfam" id="PF01966">
    <property type="entry name" value="HD"/>
    <property type="match status" value="1"/>
</dbReference>
<protein>
    <recommendedName>
        <fullName evidence="1">HD domain-containing protein</fullName>
    </recommendedName>
</protein>
<dbReference type="EMBL" id="AZAN01000001">
    <property type="protein sequence ID" value="ETA71010.1"/>
    <property type="molecule type" value="Genomic_DNA"/>
</dbReference>
<name>W9DZF7_9ACTN</name>